<dbReference type="EMBL" id="CAJPIZ010039824">
    <property type="protein sequence ID" value="CAG2121488.1"/>
    <property type="molecule type" value="Genomic_DNA"/>
</dbReference>
<sequence length="53" mass="6146">MKMTMVLLPVRGIVTFRSDSHSTTMAYHHLSPVLQPLPTVRRVSSIYWPSTRY</sequence>
<evidence type="ECO:0000313" key="2">
    <source>
        <dbReference type="Proteomes" id="UP000759131"/>
    </source>
</evidence>
<evidence type="ECO:0000313" key="1">
    <source>
        <dbReference type="EMBL" id="CAD7647418.1"/>
    </source>
</evidence>
<accession>A0A7R9LT83</accession>
<dbReference type="Proteomes" id="UP000759131">
    <property type="component" value="Unassembled WGS sequence"/>
</dbReference>
<dbReference type="EMBL" id="OC894399">
    <property type="protein sequence ID" value="CAD7647418.1"/>
    <property type="molecule type" value="Genomic_DNA"/>
</dbReference>
<dbReference type="AlphaFoldDB" id="A0A7R9LT83"/>
<protein>
    <submittedName>
        <fullName evidence="1">Uncharacterized protein</fullName>
    </submittedName>
</protein>
<keyword evidence="2" id="KW-1185">Reference proteome</keyword>
<organism evidence="1">
    <name type="scientific">Medioppia subpectinata</name>
    <dbReference type="NCBI Taxonomy" id="1979941"/>
    <lineage>
        <taxon>Eukaryota</taxon>
        <taxon>Metazoa</taxon>
        <taxon>Ecdysozoa</taxon>
        <taxon>Arthropoda</taxon>
        <taxon>Chelicerata</taxon>
        <taxon>Arachnida</taxon>
        <taxon>Acari</taxon>
        <taxon>Acariformes</taxon>
        <taxon>Sarcoptiformes</taxon>
        <taxon>Oribatida</taxon>
        <taxon>Brachypylina</taxon>
        <taxon>Oppioidea</taxon>
        <taxon>Oppiidae</taxon>
        <taxon>Medioppia</taxon>
    </lineage>
</organism>
<reference evidence="1" key="1">
    <citation type="submission" date="2020-11" db="EMBL/GenBank/DDBJ databases">
        <authorList>
            <person name="Tran Van P."/>
        </authorList>
    </citation>
    <scope>NUCLEOTIDE SEQUENCE</scope>
</reference>
<name>A0A7R9LT83_9ACAR</name>
<gene>
    <name evidence="1" type="ORF">OSB1V03_LOCUS21434</name>
</gene>
<proteinExistence type="predicted"/>